<accession>A0AAV6H3A7</accession>
<name>A0AAV6H3A7_9TELE</name>
<sequence>MDTKMDEMTLHTDKPTSQQACIELEKATQFITQVLQHEVGRNRELCMVIRRLEEREAETRDNWTEQVESNRLLKLKIDELQKHLVEKDNLLSKANQTVTFLWKELGEAHQLRMKSLGSSLQLDQLRSTVASLVRSELLVSMHTHGPLLSPHSQLSLVSSDAQSPSFLYAQHGPPVLSNAEGPPVLSHAQSPPVLSHAQSPPILSHVQTLQVFSDSQRPVEAPVCEIKAEPDVENGGDGDHSQSGQQRKDEESNSDGELRPEMDHLSHP</sequence>
<dbReference type="Pfam" id="PF05557">
    <property type="entry name" value="MAD"/>
    <property type="match status" value="1"/>
</dbReference>
<gene>
    <name evidence="2" type="ORF">AALO_G00073160</name>
</gene>
<evidence type="ECO:0000256" key="1">
    <source>
        <dbReference type="SAM" id="MobiDB-lite"/>
    </source>
</evidence>
<evidence type="ECO:0000313" key="3">
    <source>
        <dbReference type="Proteomes" id="UP000823561"/>
    </source>
</evidence>
<feature type="region of interest" description="Disordered" evidence="1">
    <location>
        <begin position="224"/>
        <end position="268"/>
    </location>
</feature>
<feature type="region of interest" description="Disordered" evidence="1">
    <location>
        <begin position="168"/>
        <end position="198"/>
    </location>
</feature>
<dbReference type="AlphaFoldDB" id="A0AAV6H3A7"/>
<proteinExistence type="predicted"/>
<feature type="compositionally biased region" description="Basic and acidic residues" evidence="1">
    <location>
        <begin position="246"/>
        <end position="268"/>
    </location>
</feature>
<reference evidence="2" key="1">
    <citation type="submission" date="2020-10" db="EMBL/GenBank/DDBJ databases">
        <title>Chromosome-scale genome assembly of the Allis shad, Alosa alosa.</title>
        <authorList>
            <person name="Margot Z."/>
            <person name="Christophe K."/>
            <person name="Cabau C."/>
            <person name="Louis A."/>
            <person name="Berthelot C."/>
            <person name="Parey E."/>
            <person name="Roest Crollius H."/>
            <person name="Montfort J."/>
            <person name="Robinson-Rechavi M."/>
            <person name="Bucao C."/>
            <person name="Bouchez O."/>
            <person name="Gislard M."/>
            <person name="Lluch J."/>
            <person name="Milhes M."/>
            <person name="Lampietro C."/>
            <person name="Lopez Roques C."/>
            <person name="Donnadieu C."/>
            <person name="Braasch I."/>
            <person name="Desvignes T."/>
            <person name="Postlethwait J."/>
            <person name="Bobe J."/>
            <person name="Guiguen Y."/>
        </authorList>
    </citation>
    <scope>NUCLEOTIDE SEQUENCE</scope>
    <source>
        <strain evidence="2">M-15738</strain>
        <tissue evidence="2">Blood</tissue>
    </source>
</reference>
<organism evidence="2 3">
    <name type="scientific">Alosa alosa</name>
    <name type="common">allis shad</name>
    <dbReference type="NCBI Taxonomy" id="278164"/>
    <lineage>
        <taxon>Eukaryota</taxon>
        <taxon>Metazoa</taxon>
        <taxon>Chordata</taxon>
        <taxon>Craniata</taxon>
        <taxon>Vertebrata</taxon>
        <taxon>Euteleostomi</taxon>
        <taxon>Actinopterygii</taxon>
        <taxon>Neopterygii</taxon>
        <taxon>Teleostei</taxon>
        <taxon>Clupei</taxon>
        <taxon>Clupeiformes</taxon>
        <taxon>Clupeoidei</taxon>
        <taxon>Clupeidae</taxon>
        <taxon>Alosa</taxon>
    </lineage>
</organism>
<dbReference type="EMBL" id="JADWDJ010000005">
    <property type="protein sequence ID" value="KAG5281519.1"/>
    <property type="molecule type" value="Genomic_DNA"/>
</dbReference>
<keyword evidence="3" id="KW-1185">Reference proteome</keyword>
<dbReference type="Proteomes" id="UP000823561">
    <property type="component" value="Chromosome 5"/>
</dbReference>
<dbReference type="GO" id="GO:0007094">
    <property type="term" value="P:mitotic spindle assembly checkpoint signaling"/>
    <property type="evidence" value="ECO:0007669"/>
    <property type="project" value="InterPro"/>
</dbReference>
<dbReference type="InterPro" id="IPR008672">
    <property type="entry name" value="Mad1"/>
</dbReference>
<comment type="caution">
    <text evidence="2">The sequence shown here is derived from an EMBL/GenBank/DDBJ whole genome shotgun (WGS) entry which is preliminary data.</text>
</comment>
<protein>
    <submittedName>
        <fullName evidence="2">Uncharacterized protein</fullName>
    </submittedName>
</protein>
<evidence type="ECO:0000313" key="2">
    <source>
        <dbReference type="EMBL" id="KAG5281519.1"/>
    </source>
</evidence>